<dbReference type="AlphaFoldDB" id="A0A4U3KXX1"/>
<organism evidence="2 3">
    <name type="scientific">Ilyomonas limi</name>
    <dbReference type="NCBI Taxonomy" id="2575867"/>
    <lineage>
        <taxon>Bacteria</taxon>
        <taxon>Pseudomonadati</taxon>
        <taxon>Bacteroidota</taxon>
        <taxon>Chitinophagia</taxon>
        <taxon>Chitinophagales</taxon>
        <taxon>Chitinophagaceae</taxon>
        <taxon>Ilyomonas</taxon>
    </lineage>
</organism>
<gene>
    <name evidence="2" type="ORF">FC093_18360</name>
</gene>
<feature type="transmembrane region" description="Helical" evidence="1">
    <location>
        <begin position="49"/>
        <end position="68"/>
    </location>
</feature>
<evidence type="ECO:0008006" key="4">
    <source>
        <dbReference type="Google" id="ProtNLM"/>
    </source>
</evidence>
<feature type="transmembrane region" description="Helical" evidence="1">
    <location>
        <begin position="138"/>
        <end position="155"/>
    </location>
</feature>
<feature type="transmembrane region" description="Helical" evidence="1">
    <location>
        <begin position="6"/>
        <end position="28"/>
    </location>
</feature>
<feature type="transmembrane region" description="Helical" evidence="1">
    <location>
        <begin position="80"/>
        <end position="105"/>
    </location>
</feature>
<evidence type="ECO:0000313" key="3">
    <source>
        <dbReference type="Proteomes" id="UP000305848"/>
    </source>
</evidence>
<sequence>MNIGNLILWGFAATVILTTLMAVSRPLGLTRIDFPFMLGTMFTSNRNKAPWIGFLVHLIMGWIFAFIYGAAFESSGLHTWWFGLAIGFVHGAFVLSVGLEILGYYHPRMASPFQGPTPTKQLEPPGFFAMNYGKGTPIATLLGHLVYGGILGMFYNT</sequence>
<keyword evidence="3" id="KW-1185">Reference proteome</keyword>
<keyword evidence="1" id="KW-0472">Membrane</keyword>
<dbReference type="RefSeq" id="WP_137263275.1">
    <property type="nucleotide sequence ID" value="NZ_SZQL01000017.1"/>
</dbReference>
<keyword evidence="1" id="KW-1133">Transmembrane helix</keyword>
<dbReference type="EMBL" id="SZQL01000017">
    <property type="protein sequence ID" value="TKK65967.1"/>
    <property type="molecule type" value="Genomic_DNA"/>
</dbReference>
<protein>
    <recommendedName>
        <fullName evidence="4">DUF1440 domain-containing protein</fullName>
    </recommendedName>
</protein>
<dbReference type="Proteomes" id="UP000305848">
    <property type="component" value="Unassembled WGS sequence"/>
</dbReference>
<proteinExistence type="predicted"/>
<dbReference type="OrthoDB" id="161967at2"/>
<reference evidence="2 3" key="1">
    <citation type="submission" date="2019-05" db="EMBL/GenBank/DDBJ databases">
        <title>Panacibacter sp. strain 17mud1-8 Genome sequencing and assembly.</title>
        <authorList>
            <person name="Chhetri G."/>
        </authorList>
    </citation>
    <scope>NUCLEOTIDE SEQUENCE [LARGE SCALE GENOMIC DNA]</scope>
    <source>
        <strain evidence="2 3">17mud1-8</strain>
    </source>
</reference>
<keyword evidence="1" id="KW-0812">Transmembrane</keyword>
<comment type="caution">
    <text evidence="2">The sequence shown here is derived from an EMBL/GenBank/DDBJ whole genome shotgun (WGS) entry which is preliminary data.</text>
</comment>
<evidence type="ECO:0000256" key="1">
    <source>
        <dbReference type="SAM" id="Phobius"/>
    </source>
</evidence>
<evidence type="ECO:0000313" key="2">
    <source>
        <dbReference type="EMBL" id="TKK65967.1"/>
    </source>
</evidence>
<accession>A0A4U3KXX1</accession>
<name>A0A4U3KXX1_9BACT</name>